<evidence type="ECO:0000259" key="3">
    <source>
        <dbReference type="Pfam" id="PF00080"/>
    </source>
</evidence>
<evidence type="ECO:0000256" key="2">
    <source>
        <dbReference type="SAM" id="SignalP"/>
    </source>
</evidence>
<comment type="cofactor">
    <cofactor evidence="1">
        <name>Cu cation</name>
        <dbReference type="ChEBI" id="CHEBI:23378"/>
    </cofactor>
    <text evidence="1">Binds 1 copper ion per subunit.</text>
</comment>
<dbReference type="PRINTS" id="PR00068">
    <property type="entry name" value="CUZNDISMTASE"/>
</dbReference>
<dbReference type="OrthoDB" id="666972at2759"/>
<dbReference type="InterPro" id="IPR024134">
    <property type="entry name" value="SOD_Cu/Zn_/chaperone"/>
</dbReference>
<dbReference type="GO" id="GO:0005507">
    <property type="term" value="F:copper ion binding"/>
    <property type="evidence" value="ECO:0007669"/>
    <property type="project" value="InterPro"/>
</dbReference>
<proteinExistence type="inferred from homology"/>
<name>A0A9Q1G6I1_SYNKA</name>
<dbReference type="InterPro" id="IPR018152">
    <property type="entry name" value="SOD_Cu/Zn_BS"/>
</dbReference>
<dbReference type="PANTHER" id="PTHR10003">
    <property type="entry name" value="SUPEROXIDE DISMUTASE CU-ZN -RELATED"/>
    <property type="match status" value="1"/>
</dbReference>
<protein>
    <recommendedName>
        <fullName evidence="1">Superoxide dismutase [Cu-Zn]</fullName>
        <ecNumber evidence="1">1.15.1.1</ecNumber>
    </recommendedName>
</protein>
<organism evidence="4 5">
    <name type="scientific">Synaphobranchus kaupii</name>
    <name type="common">Kaup's arrowtooth eel</name>
    <dbReference type="NCBI Taxonomy" id="118154"/>
    <lineage>
        <taxon>Eukaryota</taxon>
        <taxon>Metazoa</taxon>
        <taxon>Chordata</taxon>
        <taxon>Craniata</taxon>
        <taxon>Vertebrata</taxon>
        <taxon>Euteleostomi</taxon>
        <taxon>Actinopterygii</taxon>
        <taxon>Neopterygii</taxon>
        <taxon>Teleostei</taxon>
        <taxon>Anguilliformes</taxon>
        <taxon>Synaphobranchidae</taxon>
        <taxon>Synaphobranchus</taxon>
    </lineage>
</organism>
<dbReference type="SUPFAM" id="SSF49329">
    <property type="entry name" value="Cu,Zn superoxide dismutase-like"/>
    <property type="match status" value="1"/>
</dbReference>
<comment type="catalytic activity">
    <reaction evidence="1">
        <text>2 superoxide + 2 H(+) = H2O2 + O2</text>
        <dbReference type="Rhea" id="RHEA:20696"/>
        <dbReference type="ChEBI" id="CHEBI:15378"/>
        <dbReference type="ChEBI" id="CHEBI:15379"/>
        <dbReference type="ChEBI" id="CHEBI:16240"/>
        <dbReference type="ChEBI" id="CHEBI:18421"/>
        <dbReference type="EC" id="1.15.1.1"/>
    </reaction>
</comment>
<reference evidence="4" key="1">
    <citation type="journal article" date="2023" name="Science">
        <title>Genome structures resolve the early diversification of teleost fishes.</title>
        <authorList>
            <person name="Parey E."/>
            <person name="Louis A."/>
            <person name="Montfort J."/>
            <person name="Bouchez O."/>
            <person name="Roques C."/>
            <person name="Iampietro C."/>
            <person name="Lluch J."/>
            <person name="Castinel A."/>
            <person name="Donnadieu C."/>
            <person name="Desvignes T."/>
            <person name="Floi Bucao C."/>
            <person name="Jouanno E."/>
            <person name="Wen M."/>
            <person name="Mejri S."/>
            <person name="Dirks R."/>
            <person name="Jansen H."/>
            <person name="Henkel C."/>
            <person name="Chen W.J."/>
            <person name="Zahm M."/>
            <person name="Cabau C."/>
            <person name="Klopp C."/>
            <person name="Thompson A.W."/>
            <person name="Robinson-Rechavi M."/>
            <person name="Braasch I."/>
            <person name="Lecointre G."/>
            <person name="Bobe J."/>
            <person name="Postlethwait J.H."/>
            <person name="Berthelot C."/>
            <person name="Roest Crollius H."/>
            <person name="Guiguen Y."/>
        </authorList>
    </citation>
    <scope>NUCLEOTIDE SEQUENCE</scope>
    <source>
        <strain evidence="4">WJC10195</strain>
    </source>
</reference>
<evidence type="ECO:0000256" key="1">
    <source>
        <dbReference type="RuleBase" id="RU000393"/>
    </source>
</evidence>
<feature type="signal peptide" evidence="2">
    <location>
        <begin position="1"/>
        <end position="20"/>
    </location>
</feature>
<keyword evidence="1" id="KW-0560">Oxidoreductase</keyword>
<evidence type="ECO:0000313" key="5">
    <source>
        <dbReference type="Proteomes" id="UP001152622"/>
    </source>
</evidence>
<dbReference type="EMBL" id="JAINUF010000002">
    <property type="protein sequence ID" value="KAJ8375837.1"/>
    <property type="molecule type" value="Genomic_DNA"/>
</dbReference>
<accession>A0A9Q1G6I1</accession>
<evidence type="ECO:0000313" key="4">
    <source>
        <dbReference type="EMBL" id="KAJ8375837.1"/>
    </source>
</evidence>
<dbReference type="InterPro" id="IPR001424">
    <property type="entry name" value="SOD_Cu_Zn_dom"/>
</dbReference>
<dbReference type="Proteomes" id="UP001152622">
    <property type="component" value="Chromosome 2"/>
</dbReference>
<dbReference type="InterPro" id="IPR036423">
    <property type="entry name" value="SOD-like_Cu/Zn_dom_sf"/>
</dbReference>
<sequence length="216" mass="23200">MRPLALPLLLVLIGLHGSCCERYSHSAGAESRSAAPPEADQFNGTLYGACRMRPSTKLPEGEPKVYGRVLFRQDGPVAPLQVLFRLHGLPADSGQVRAVHVHQYGDMSDGCDSTGGHYNPHGEAHPGHPGDFGNFAPRRGRIRERREAEGATFFGGLSVLGRAVVIHEKEDDLGRGGDAGSKLHGNAGRRLACCVIGISSPKLWDKTIPHQRKTSG</sequence>
<keyword evidence="1" id="KW-0862">Zinc</keyword>
<dbReference type="PROSITE" id="PS00332">
    <property type="entry name" value="SOD_CU_ZN_2"/>
    <property type="match status" value="1"/>
</dbReference>
<comment type="caution">
    <text evidence="4">The sequence shown here is derived from an EMBL/GenBank/DDBJ whole genome shotgun (WGS) entry which is preliminary data.</text>
</comment>
<comment type="similarity">
    <text evidence="1">Belongs to the Cu-Zn superoxide dismutase family.</text>
</comment>
<comment type="function">
    <text evidence="1">Destroys radicals which are normally produced within the cells and which are toxic to biological systems.</text>
</comment>
<keyword evidence="2" id="KW-0732">Signal</keyword>
<feature type="chain" id="PRO_5040462321" description="Superoxide dismutase [Cu-Zn]" evidence="2">
    <location>
        <begin position="21"/>
        <end position="216"/>
    </location>
</feature>
<dbReference type="AlphaFoldDB" id="A0A9Q1G6I1"/>
<dbReference type="EC" id="1.15.1.1" evidence="1"/>
<comment type="cofactor">
    <cofactor evidence="1">
        <name>Zn(2+)</name>
        <dbReference type="ChEBI" id="CHEBI:29105"/>
    </cofactor>
    <text evidence="1">Binds 1 zinc ion per subunit.</text>
</comment>
<dbReference type="Pfam" id="PF00080">
    <property type="entry name" value="Sod_Cu"/>
    <property type="match status" value="1"/>
</dbReference>
<keyword evidence="5" id="KW-1185">Reference proteome</keyword>
<dbReference type="Gene3D" id="2.60.40.200">
    <property type="entry name" value="Superoxide dismutase, copper/zinc binding domain"/>
    <property type="match status" value="1"/>
</dbReference>
<keyword evidence="1" id="KW-0186">Copper</keyword>
<gene>
    <name evidence="4" type="ORF">SKAU_G00064170</name>
</gene>
<keyword evidence="1" id="KW-0479">Metal-binding</keyword>
<feature type="domain" description="Superoxide dismutase copper/zinc binding" evidence="3">
    <location>
        <begin position="65"/>
        <end position="196"/>
    </location>
</feature>
<dbReference type="GO" id="GO:0004784">
    <property type="term" value="F:superoxide dismutase activity"/>
    <property type="evidence" value="ECO:0007669"/>
    <property type="project" value="UniProtKB-EC"/>
</dbReference>